<sequence length="193" mass="20698">MWRSLLAAPRLSTPAPPPAAAAARRNLRALVARSRKDVPEGEAASSLVDVAAVSALPRQDPKARDIEHSSIYRWCRASPSIHAQSASPADVEVEISHSTLNYKDAMIVLGQKGVAGQYFDGGYAERATCRAEWLVALEVPACMRRLIGLRVVGTAGVTATMLGGELATSVYPFILRGVRLLGVDQVQPWVAQI</sequence>
<evidence type="ECO:0008006" key="3">
    <source>
        <dbReference type="Google" id="ProtNLM"/>
    </source>
</evidence>
<organism evidence="1 2">
    <name type="scientific">Emiliania huxleyi (strain CCMP1516)</name>
    <dbReference type="NCBI Taxonomy" id="280463"/>
    <lineage>
        <taxon>Eukaryota</taxon>
        <taxon>Haptista</taxon>
        <taxon>Haptophyta</taxon>
        <taxon>Prymnesiophyceae</taxon>
        <taxon>Isochrysidales</taxon>
        <taxon>Noelaerhabdaceae</taxon>
        <taxon>Emiliania</taxon>
    </lineage>
</organism>
<evidence type="ECO:0000313" key="1">
    <source>
        <dbReference type="EnsemblProtists" id="EOD30875"/>
    </source>
</evidence>
<accession>A0A0D3K540</accession>
<dbReference type="SUPFAM" id="SSF50129">
    <property type="entry name" value="GroES-like"/>
    <property type="match status" value="1"/>
</dbReference>
<dbReference type="Proteomes" id="UP000013827">
    <property type="component" value="Unassembled WGS sequence"/>
</dbReference>
<evidence type="ECO:0000313" key="2">
    <source>
        <dbReference type="Proteomes" id="UP000013827"/>
    </source>
</evidence>
<dbReference type="GeneID" id="17276148"/>
<dbReference type="KEGG" id="ehx:EMIHUDRAFT_113005"/>
<keyword evidence="2" id="KW-1185">Reference proteome</keyword>
<protein>
    <recommendedName>
        <fullName evidence="3">Alcohol dehydrogenase N-terminal domain-containing protein</fullName>
    </recommendedName>
</protein>
<dbReference type="AlphaFoldDB" id="A0A0D3K540"/>
<name>A0A0D3K540_EMIH1</name>
<dbReference type="InterPro" id="IPR011032">
    <property type="entry name" value="GroES-like_sf"/>
</dbReference>
<reference evidence="1" key="2">
    <citation type="submission" date="2024-10" db="UniProtKB">
        <authorList>
            <consortium name="EnsemblProtists"/>
        </authorList>
    </citation>
    <scope>IDENTIFICATION</scope>
</reference>
<dbReference type="EnsemblProtists" id="EOD30875">
    <property type="protein sequence ID" value="EOD30875"/>
    <property type="gene ID" value="EMIHUDRAFT_113005"/>
</dbReference>
<dbReference type="RefSeq" id="XP_005783304.1">
    <property type="nucleotide sequence ID" value="XM_005783247.1"/>
</dbReference>
<dbReference type="PaxDb" id="2903-EOD30875"/>
<dbReference type="HOGENOM" id="CLU_1411196_0_0_1"/>
<reference evidence="2" key="1">
    <citation type="journal article" date="2013" name="Nature">
        <title>Pan genome of the phytoplankton Emiliania underpins its global distribution.</title>
        <authorList>
            <person name="Read B.A."/>
            <person name="Kegel J."/>
            <person name="Klute M.J."/>
            <person name="Kuo A."/>
            <person name="Lefebvre S.C."/>
            <person name="Maumus F."/>
            <person name="Mayer C."/>
            <person name="Miller J."/>
            <person name="Monier A."/>
            <person name="Salamov A."/>
            <person name="Young J."/>
            <person name="Aguilar M."/>
            <person name="Claverie J.M."/>
            <person name="Frickenhaus S."/>
            <person name="Gonzalez K."/>
            <person name="Herman E.K."/>
            <person name="Lin Y.C."/>
            <person name="Napier J."/>
            <person name="Ogata H."/>
            <person name="Sarno A.F."/>
            <person name="Shmutz J."/>
            <person name="Schroeder D."/>
            <person name="de Vargas C."/>
            <person name="Verret F."/>
            <person name="von Dassow P."/>
            <person name="Valentin K."/>
            <person name="Van de Peer Y."/>
            <person name="Wheeler G."/>
            <person name="Dacks J.B."/>
            <person name="Delwiche C.F."/>
            <person name="Dyhrman S.T."/>
            <person name="Glockner G."/>
            <person name="John U."/>
            <person name="Richards T."/>
            <person name="Worden A.Z."/>
            <person name="Zhang X."/>
            <person name="Grigoriev I.V."/>
            <person name="Allen A.E."/>
            <person name="Bidle K."/>
            <person name="Borodovsky M."/>
            <person name="Bowler C."/>
            <person name="Brownlee C."/>
            <person name="Cock J.M."/>
            <person name="Elias M."/>
            <person name="Gladyshev V.N."/>
            <person name="Groth M."/>
            <person name="Guda C."/>
            <person name="Hadaegh A."/>
            <person name="Iglesias-Rodriguez M.D."/>
            <person name="Jenkins J."/>
            <person name="Jones B.M."/>
            <person name="Lawson T."/>
            <person name="Leese F."/>
            <person name="Lindquist E."/>
            <person name="Lobanov A."/>
            <person name="Lomsadze A."/>
            <person name="Malik S.B."/>
            <person name="Marsh M.E."/>
            <person name="Mackinder L."/>
            <person name="Mock T."/>
            <person name="Mueller-Roeber B."/>
            <person name="Pagarete A."/>
            <person name="Parker M."/>
            <person name="Probert I."/>
            <person name="Quesneville H."/>
            <person name="Raines C."/>
            <person name="Rensing S.A."/>
            <person name="Riano-Pachon D.M."/>
            <person name="Richier S."/>
            <person name="Rokitta S."/>
            <person name="Shiraiwa Y."/>
            <person name="Soanes D.M."/>
            <person name="van der Giezen M."/>
            <person name="Wahlund T.M."/>
            <person name="Williams B."/>
            <person name="Wilson W."/>
            <person name="Wolfe G."/>
            <person name="Wurch L.L."/>
        </authorList>
    </citation>
    <scope>NUCLEOTIDE SEQUENCE</scope>
</reference>
<proteinExistence type="predicted"/>